<dbReference type="GO" id="GO:0004608">
    <property type="term" value="F:phosphatidylethanolamine N-methyltransferase activity"/>
    <property type="evidence" value="ECO:0007669"/>
    <property type="project" value="UniProtKB-EC"/>
</dbReference>
<dbReference type="GO" id="GO:0000773">
    <property type="term" value="F:phosphatidyl-N-methylethanolamine N-methyltransferase activity"/>
    <property type="evidence" value="ECO:0007669"/>
    <property type="project" value="UniProtKB-EC"/>
</dbReference>
<evidence type="ECO:0000313" key="2">
    <source>
        <dbReference type="EMBL" id="MBB3973600.1"/>
    </source>
</evidence>
<dbReference type="Pfam" id="PF08241">
    <property type="entry name" value="Methyltransf_11"/>
    <property type="match status" value="1"/>
</dbReference>
<accession>A0A7W6CYW3</accession>
<dbReference type="EC" id="2.1.1.17" evidence="2"/>
<protein>
    <submittedName>
        <fullName evidence="2">Phosphatidylethanolamine/phosphatidyl-N-methylethanolamine N-methyltransferase</fullName>
        <ecNumber evidence="2">2.1.1.17</ecNumber>
        <ecNumber evidence="2">2.1.1.71</ecNumber>
    </submittedName>
</protein>
<dbReference type="InterPro" id="IPR013216">
    <property type="entry name" value="Methyltransf_11"/>
</dbReference>
<keyword evidence="2" id="KW-0808">Transferase</keyword>
<dbReference type="AlphaFoldDB" id="A0A7W6CYW3"/>
<keyword evidence="2" id="KW-0489">Methyltransferase</keyword>
<name>A0A7W6CYW3_9HYPH</name>
<dbReference type="GO" id="GO:0032259">
    <property type="term" value="P:methylation"/>
    <property type="evidence" value="ECO:0007669"/>
    <property type="project" value="UniProtKB-KW"/>
</dbReference>
<dbReference type="EC" id="2.1.1.71" evidence="2"/>
<gene>
    <name evidence="2" type="ORF">GGR24_002270</name>
</gene>
<dbReference type="PANTHER" id="PTHR42912">
    <property type="entry name" value="METHYLTRANSFERASE"/>
    <property type="match status" value="1"/>
</dbReference>
<dbReference type="InterPro" id="IPR029063">
    <property type="entry name" value="SAM-dependent_MTases_sf"/>
</dbReference>
<organism evidence="2 3">
    <name type="scientific">Hansschlegelia beijingensis</name>
    <dbReference type="NCBI Taxonomy" id="1133344"/>
    <lineage>
        <taxon>Bacteria</taxon>
        <taxon>Pseudomonadati</taxon>
        <taxon>Pseudomonadota</taxon>
        <taxon>Alphaproteobacteria</taxon>
        <taxon>Hyphomicrobiales</taxon>
        <taxon>Methylopilaceae</taxon>
        <taxon>Hansschlegelia</taxon>
    </lineage>
</organism>
<proteinExistence type="predicted"/>
<evidence type="ECO:0000313" key="3">
    <source>
        <dbReference type="Proteomes" id="UP000528964"/>
    </source>
</evidence>
<comment type="caution">
    <text evidence="2">The sequence shown here is derived from an EMBL/GenBank/DDBJ whole genome shotgun (WGS) entry which is preliminary data.</text>
</comment>
<reference evidence="2 3" key="1">
    <citation type="submission" date="2020-08" db="EMBL/GenBank/DDBJ databases">
        <title>Genomic Encyclopedia of Type Strains, Phase IV (KMG-IV): sequencing the most valuable type-strain genomes for metagenomic binning, comparative biology and taxonomic classification.</title>
        <authorList>
            <person name="Goeker M."/>
        </authorList>
    </citation>
    <scope>NUCLEOTIDE SEQUENCE [LARGE SCALE GENOMIC DNA]</scope>
    <source>
        <strain evidence="2 3">DSM 25481</strain>
    </source>
</reference>
<evidence type="ECO:0000259" key="1">
    <source>
        <dbReference type="Pfam" id="PF08241"/>
    </source>
</evidence>
<dbReference type="Proteomes" id="UP000528964">
    <property type="component" value="Unassembled WGS sequence"/>
</dbReference>
<dbReference type="RefSeq" id="WP_183395458.1">
    <property type="nucleotide sequence ID" value="NZ_JACIDR010000003.1"/>
</dbReference>
<dbReference type="InterPro" id="IPR050508">
    <property type="entry name" value="Methyltransf_Superfamily"/>
</dbReference>
<sequence>MSVQYDLAGQKKAYESWAPFYDKVYVKFLADGQRKAAAAAAACGPDILEVGVGTGLVLRYYPPHARVVGVDLSTHMLAKAREKVVSEGLRQVRGLVCMDACNLGLPDASFDAVTVPFVITLVPDPEGALDEMRRVLRPGGEIIVASKMGAEGGLRMKLETALAPLVKKVGWSTDFKVSRLRAWAATTPDMAVVDVQPIFPAPFFQLIRIKRAG</sequence>
<dbReference type="PANTHER" id="PTHR42912:SF80">
    <property type="entry name" value="METHYLTRANSFERASE DOMAIN-CONTAINING PROTEIN"/>
    <property type="match status" value="1"/>
</dbReference>
<dbReference type="EMBL" id="JACIDR010000003">
    <property type="protein sequence ID" value="MBB3973600.1"/>
    <property type="molecule type" value="Genomic_DNA"/>
</dbReference>
<dbReference type="CDD" id="cd02440">
    <property type="entry name" value="AdoMet_MTases"/>
    <property type="match status" value="1"/>
</dbReference>
<keyword evidence="3" id="KW-1185">Reference proteome</keyword>
<feature type="domain" description="Methyltransferase type 11" evidence="1">
    <location>
        <begin position="48"/>
        <end position="144"/>
    </location>
</feature>
<dbReference type="SUPFAM" id="SSF53335">
    <property type="entry name" value="S-adenosyl-L-methionine-dependent methyltransferases"/>
    <property type="match status" value="1"/>
</dbReference>
<dbReference type="Gene3D" id="3.40.50.150">
    <property type="entry name" value="Vaccinia Virus protein VP39"/>
    <property type="match status" value="1"/>
</dbReference>